<feature type="domain" description="HTH lacI-type" evidence="4">
    <location>
        <begin position="4"/>
        <end position="59"/>
    </location>
</feature>
<dbReference type="PANTHER" id="PTHR30146:SF152">
    <property type="entry name" value="TRANSCRIPTIONAL REGULATORY PROTEIN"/>
    <property type="match status" value="1"/>
</dbReference>
<organism evidence="5 6">
    <name type="scientific">Fulvimarina uroteuthidis</name>
    <dbReference type="NCBI Taxonomy" id="3098149"/>
    <lineage>
        <taxon>Bacteria</taxon>
        <taxon>Pseudomonadati</taxon>
        <taxon>Pseudomonadota</taxon>
        <taxon>Alphaproteobacteria</taxon>
        <taxon>Hyphomicrobiales</taxon>
        <taxon>Aurantimonadaceae</taxon>
        <taxon>Fulvimarina</taxon>
    </lineage>
</organism>
<dbReference type="EMBL" id="JAXLPB010000002">
    <property type="protein sequence ID" value="MDY8109178.1"/>
    <property type="molecule type" value="Genomic_DNA"/>
</dbReference>
<evidence type="ECO:0000256" key="2">
    <source>
        <dbReference type="ARBA" id="ARBA00023125"/>
    </source>
</evidence>
<keyword evidence="6" id="KW-1185">Reference proteome</keyword>
<dbReference type="Pfam" id="PF13407">
    <property type="entry name" value="Peripla_BP_4"/>
    <property type="match status" value="1"/>
</dbReference>
<sequence length="343" mass="38096">MRQPTIADVARAAGVSVATVDRVLSGRAKVRDETARKVQTAATTIGYHGANAIRQRILAGRPKLRLGLLLQKERHAFYQELKQEFEKQCHRMVDREVRVVTRFATSTRLEELAELLHGFRGHVDAVAATGIDHHEVTAGVAELRQAGIPTFSMLSDFAQGVRESYFGLNNLRVGRTAGWLISKVADRPGKVGIFIGAHRYHGHELRETGMRSYFREYAPEFQLLDGQINLETRDLTYEATSHLLERHDDLVGLYVAGGGMEGAIAAFERYGAFRRCALFVNELTPESHRGLQNRTVSIVFGTPLQQLVAELLLLATSTVDTGPAEMPGQRFFAPVIYTPESLS</sequence>
<dbReference type="RefSeq" id="WP_322186632.1">
    <property type="nucleotide sequence ID" value="NZ_JAXLPB010000002.1"/>
</dbReference>
<dbReference type="Gene3D" id="1.10.260.40">
    <property type="entry name" value="lambda repressor-like DNA-binding domains"/>
    <property type="match status" value="1"/>
</dbReference>
<reference evidence="5 6" key="1">
    <citation type="submission" date="2023-12" db="EMBL/GenBank/DDBJ databases">
        <title>Description of Novel Strain Fulvimarina sp. 2208YS6-2-32 isolated from Uroteuthis (Photololigo) edulis.</title>
        <authorList>
            <person name="Park J.-S."/>
        </authorList>
    </citation>
    <scope>NUCLEOTIDE SEQUENCE [LARGE SCALE GENOMIC DNA]</scope>
    <source>
        <strain evidence="5 6">2208YS6-2-32</strain>
    </source>
</reference>
<keyword evidence="1" id="KW-0805">Transcription regulation</keyword>
<dbReference type="Gene3D" id="3.40.50.2300">
    <property type="match status" value="2"/>
</dbReference>
<gene>
    <name evidence="5" type="ORF">U0C82_08480</name>
</gene>
<dbReference type="Proteomes" id="UP001294412">
    <property type="component" value="Unassembled WGS sequence"/>
</dbReference>
<keyword evidence="2 5" id="KW-0238">DNA-binding</keyword>
<dbReference type="SMART" id="SM00354">
    <property type="entry name" value="HTH_LACI"/>
    <property type="match status" value="1"/>
</dbReference>
<dbReference type="InterPro" id="IPR028082">
    <property type="entry name" value="Peripla_BP_I"/>
</dbReference>
<dbReference type="InterPro" id="IPR010982">
    <property type="entry name" value="Lambda_DNA-bd_dom_sf"/>
</dbReference>
<dbReference type="CDD" id="cd06307">
    <property type="entry name" value="PBP1_sugar_binding"/>
    <property type="match status" value="1"/>
</dbReference>
<evidence type="ECO:0000256" key="3">
    <source>
        <dbReference type="ARBA" id="ARBA00023163"/>
    </source>
</evidence>
<dbReference type="PRINTS" id="PR00036">
    <property type="entry name" value="HTHLACI"/>
</dbReference>
<accession>A0ABU5I327</accession>
<dbReference type="SUPFAM" id="SSF47413">
    <property type="entry name" value="lambda repressor-like DNA-binding domains"/>
    <property type="match status" value="1"/>
</dbReference>
<protein>
    <submittedName>
        <fullName evidence="5">LacI family DNA-binding transcriptional regulator</fullName>
    </submittedName>
</protein>
<evidence type="ECO:0000259" key="4">
    <source>
        <dbReference type="PROSITE" id="PS50932"/>
    </source>
</evidence>
<dbReference type="PROSITE" id="PS00356">
    <property type="entry name" value="HTH_LACI_1"/>
    <property type="match status" value="1"/>
</dbReference>
<dbReference type="InterPro" id="IPR000843">
    <property type="entry name" value="HTH_LacI"/>
</dbReference>
<comment type="caution">
    <text evidence="5">The sequence shown here is derived from an EMBL/GenBank/DDBJ whole genome shotgun (WGS) entry which is preliminary data.</text>
</comment>
<dbReference type="PROSITE" id="PS50932">
    <property type="entry name" value="HTH_LACI_2"/>
    <property type="match status" value="1"/>
</dbReference>
<dbReference type="InterPro" id="IPR025997">
    <property type="entry name" value="SBP_2_dom"/>
</dbReference>
<evidence type="ECO:0000313" key="5">
    <source>
        <dbReference type="EMBL" id="MDY8109178.1"/>
    </source>
</evidence>
<proteinExistence type="predicted"/>
<name>A0ABU5I327_9HYPH</name>
<dbReference type="PANTHER" id="PTHR30146">
    <property type="entry name" value="LACI-RELATED TRANSCRIPTIONAL REPRESSOR"/>
    <property type="match status" value="1"/>
</dbReference>
<dbReference type="SUPFAM" id="SSF53822">
    <property type="entry name" value="Periplasmic binding protein-like I"/>
    <property type="match status" value="1"/>
</dbReference>
<evidence type="ECO:0000313" key="6">
    <source>
        <dbReference type="Proteomes" id="UP001294412"/>
    </source>
</evidence>
<evidence type="ECO:0000256" key="1">
    <source>
        <dbReference type="ARBA" id="ARBA00023015"/>
    </source>
</evidence>
<dbReference type="GO" id="GO:0003677">
    <property type="term" value="F:DNA binding"/>
    <property type="evidence" value="ECO:0007669"/>
    <property type="project" value="UniProtKB-KW"/>
</dbReference>
<dbReference type="CDD" id="cd01392">
    <property type="entry name" value="HTH_LacI"/>
    <property type="match status" value="1"/>
</dbReference>
<keyword evidence="3" id="KW-0804">Transcription</keyword>
<dbReference type="Pfam" id="PF00356">
    <property type="entry name" value="LacI"/>
    <property type="match status" value="1"/>
</dbReference>